<accession>A0AAD5MJY0</accession>
<dbReference type="EMBL" id="JAHQIW010003292">
    <property type="protein sequence ID" value="KAJ1358073.1"/>
    <property type="molecule type" value="Genomic_DNA"/>
</dbReference>
<reference evidence="2" key="1">
    <citation type="submission" date="2021-06" db="EMBL/GenBank/DDBJ databases">
        <title>Parelaphostrongylus tenuis whole genome reference sequence.</title>
        <authorList>
            <person name="Garwood T.J."/>
            <person name="Larsen P.A."/>
            <person name="Fountain-Jones N.M."/>
            <person name="Garbe J.R."/>
            <person name="Macchietto M.G."/>
            <person name="Kania S.A."/>
            <person name="Gerhold R.W."/>
            <person name="Richards J.E."/>
            <person name="Wolf T.M."/>
        </authorList>
    </citation>
    <scope>NUCLEOTIDE SEQUENCE</scope>
    <source>
        <strain evidence="2">MNPRO001-30</strain>
        <tissue evidence="2">Meninges</tissue>
    </source>
</reference>
<dbReference type="AlphaFoldDB" id="A0AAD5MJY0"/>
<proteinExistence type="predicted"/>
<keyword evidence="3" id="KW-1185">Reference proteome</keyword>
<protein>
    <submittedName>
        <fullName evidence="2">Uncharacterized protein</fullName>
    </submittedName>
</protein>
<organism evidence="2 3">
    <name type="scientific">Parelaphostrongylus tenuis</name>
    <name type="common">Meningeal worm</name>
    <dbReference type="NCBI Taxonomy" id="148309"/>
    <lineage>
        <taxon>Eukaryota</taxon>
        <taxon>Metazoa</taxon>
        <taxon>Ecdysozoa</taxon>
        <taxon>Nematoda</taxon>
        <taxon>Chromadorea</taxon>
        <taxon>Rhabditida</taxon>
        <taxon>Rhabditina</taxon>
        <taxon>Rhabditomorpha</taxon>
        <taxon>Strongyloidea</taxon>
        <taxon>Metastrongylidae</taxon>
        <taxon>Parelaphostrongylus</taxon>
    </lineage>
</organism>
<name>A0AAD5MJY0_PARTN</name>
<sequence length="79" mass="9375">MAEESNLFIMAECLEKIMEAVENLERLIELLQEYQDDLEEALEKLRRSSEVGGSQIEAEYRSTDNIRECERNEDRRYNS</sequence>
<gene>
    <name evidence="2" type="ORF">KIN20_016382</name>
</gene>
<evidence type="ECO:0000313" key="2">
    <source>
        <dbReference type="EMBL" id="KAJ1358073.1"/>
    </source>
</evidence>
<evidence type="ECO:0000313" key="3">
    <source>
        <dbReference type="Proteomes" id="UP001196413"/>
    </source>
</evidence>
<comment type="caution">
    <text evidence="2">The sequence shown here is derived from an EMBL/GenBank/DDBJ whole genome shotgun (WGS) entry which is preliminary data.</text>
</comment>
<evidence type="ECO:0000256" key="1">
    <source>
        <dbReference type="SAM" id="Coils"/>
    </source>
</evidence>
<keyword evidence="1" id="KW-0175">Coiled coil</keyword>
<dbReference type="Proteomes" id="UP001196413">
    <property type="component" value="Unassembled WGS sequence"/>
</dbReference>
<feature type="coiled-coil region" evidence="1">
    <location>
        <begin position="10"/>
        <end position="51"/>
    </location>
</feature>